<reference evidence="2" key="1">
    <citation type="submission" date="2016-10" db="EMBL/GenBank/DDBJ databases">
        <authorList>
            <person name="Varghese N."/>
            <person name="Submissions S."/>
        </authorList>
    </citation>
    <scope>NUCLEOTIDE SEQUENCE [LARGE SCALE GENOMIC DNA]</scope>
    <source>
        <strain evidence="2">DSM 45421</strain>
    </source>
</reference>
<gene>
    <name evidence="1" type="ORF">SAMN05660690_1494</name>
</gene>
<evidence type="ECO:0000313" key="1">
    <source>
        <dbReference type="EMBL" id="SDC45227.1"/>
    </source>
</evidence>
<dbReference type="EMBL" id="FMZF01000002">
    <property type="protein sequence ID" value="SDC45227.1"/>
    <property type="molecule type" value="Genomic_DNA"/>
</dbReference>
<dbReference type="RefSeq" id="WP_091364774.1">
    <property type="nucleotide sequence ID" value="NZ_FMZF01000002.1"/>
</dbReference>
<protein>
    <submittedName>
        <fullName evidence="1">Uncharacterized protein</fullName>
    </submittedName>
</protein>
<dbReference type="Proteomes" id="UP000199416">
    <property type="component" value="Unassembled WGS sequence"/>
</dbReference>
<dbReference type="AlphaFoldDB" id="A0A1G6LQ60"/>
<sequence>MLQPTTDRYDYTRILRRTDPTIAPLFLADLDQAVDVSAEMTGDLTATLPVIADIWQQVSPDPDTTANMLGVLVAFSTTATAAGATTWHDVPTELITEFIHASGRAAGEVCRLRKNVVHGAYLALYDAGLFDDVSPAAGIDPVRGEIRTDERGRRRGNAQQTRTRKADADLVAIRTATHDEMLILRLATRLAVTSRTQQLPAAAVAICSSSATAAEAAQVLWAHVQTDATPQMSLPGQLAVTGPTLHRIAPRTVALDPWAAEALTDWRTERKAKDKPGNASRVASGQSVIYTGGKALDSDSARIAADQQIGKAVEIADLNRELGFSAGSLRLWAAARHVTEFASLIHAAAIAGIDPLELHRQMIRAADRRSPRCR</sequence>
<evidence type="ECO:0000313" key="2">
    <source>
        <dbReference type="Proteomes" id="UP000199416"/>
    </source>
</evidence>
<keyword evidence="2" id="KW-1185">Reference proteome</keyword>
<name>A0A1G6LQ60_9ACTN</name>
<organism evidence="1 2">
    <name type="scientific">Geodermatophilus telluris</name>
    <dbReference type="NCBI Taxonomy" id="1190417"/>
    <lineage>
        <taxon>Bacteria</taxon>
        <taxon>Bacillati</taxon>
        <taxon>Actinomycetota</taxon>
        <taxon>Actinomycetes</taxon>
        <taxon>Geodermatophilales</taxon>
        <taxon>Geodermatophilaceae</taxon>
        <taxon>Geodermatophilus</taxon>
    </lineage>
</organism>
<accession>A0A1G6LQ60</accession>
<dbReference type="OrthoDB" id="5178491at2"/>
<proteinExistence type="predicted"/>